<evidence type="ECO:0000313" key="2">
    <source>
        <dbReference type="EMBL" id="PZC75878.1"/>
    </source>
</evidence>
<accession>A0A2W1BLT3</accession>
<keyword evidence="1" id="KW-0732">Signal</keyword>
<evidence type="ECO:0000313" key="3">
    <source>
        <dbReference type="Proteomes" id="UP000249218"/>
    </source>
</evidence>
<dbReference type="Proteomes" id="UP000249218">
    <property type="component" value="Unassembled WGS sequence"/>
</dbReference>
<feature type="signal peptide" evidence="1">
    <location>
        <begin position="1"/>
        <end position="21"/>
    </location>
</feature>
<dbReference type="AlphaFoldDB" id="A0A2W1BLT3"/>
<name>A0A2W1BLT3_HELAM</name>
<dbReference type="EMBL" id="KZ149978">
    <property type="protein sequence ID" value="PZC75878.1"/>
    <property type="molecule type" value="Genomic_DNA"/>
</dbReference>
<feature type="chain" id="PRO_5015946875" evidence="1">
    <location>
        <begin position="22"/>
        <end position="94"/>
    </location>
</feature>
<reference evidence="2 3" key="1">
    <citation type="journal article" date="2017" name="BMC Biol.">
        <title>Genomic innovations, transcriptional plasticity and gene loss underlying the evolution and divergence of two highly polyphagous and invasive Helicoverpa pest species.</title>
        <authorList>
            <person name="Pearce S.L."/>
            <person name="Clarke D.F."/>
            <person name="East P.D."/>
            <person name="Elfekih S."/>
            <person name="Gordon K.H."/>
            <person name="Jermiin L.S."/>
            <person name="McGaughran A."/>
            <person name="Oakeshott J.G."/>
            <person name="Papanikolaou A."/>
            <person name="Perera O.P."/>
            <person name="Rane R.V."/>
            <person name="Richards S."/>
            <person name="Tay W.T."/>
            <person name="Walsh T.K."/>
            <person name="Anderson A."/>
            <person name="Anderson C.J."/>
            <person name="Asgari S."/>
            <person name="Board P.G."/>
            <person name="Bretschneider A."/>
            <person name="Campbell P.M."/>
            <person name="Chertemps T."/>
            <person name="Christeller J.T."/>
            <person name="Coppin C.W."/>
            <person name="Downes S.J."/>
            <person name="Duan G."/>
            <person name="Farnsworth C.A."/>
            <person name="Good R.T."/>
            <person name="Han L.B."/>
            <person name="Han Y.C."/>
            <person name="Hatje K."/>
            <person name="Horne I."/>
            <person name="Huang Y.P."/>
            <person name="Hughes D.S."/>
            <person name="Jacquin-Joly E."/>
            <person name="James W."/>
            <person name="Jhangiani S."/>
            <person name="Kollmar M."/>
            <person name="Kuwar S.S."/>
            <person name="Li S."/>
            <person name="Liu N.Y."/>
            <person name="Maibeche M.T."/>
            <person name="Miller J.R."/>
            <person name="Montagne N."/>
            <person name="Perry T."/>
            <person name="Qu J."/>
            <person name="Song S.V."/>
            <person name="Sutton G.G."/>
            <person name="Vogel H."/>
            <person name="Walenz B.P."/>
            <person name="Xu W."/>
            <person name="Zhang H.J."/>
            <person name="Zou Z."/>
            <person name="Batterham P."/>
            <person name="Edwards O.R."/>
            <person name="Feyereisen R."/>
            <person name="Gibbs R.A."/>
            <person name="Heckel D.G."/>
            <person name="McGrath A."/>
            <person name="Robin C."/>
            <person name="Scherer S.E."/>
            <person name="Worley K.C."/>
            <person name="Wu Y.D."/>
        </authorList>
    </citation>
    <scope>NUCLEOTIDE SEQUENCE [LARGE SCALE GENOMIC DNA]</scope>
    <source>
        <strain evidence="2">Harm_GR_Male_#8</strain>
        <tissue evidence="2">Whole organism</tissue>
    </source>
</reference>
<organism evidence="2 3">
    <name type="scientific">Helicoverpa armigera</name>
    <name type="common">Cotton bollworm</name>
    <name type="synonym">Heliothis armigera</name>
    <dbReference type="NCBI Taxonomy" id="29058"/>
    <lineage>
        <taxon>Eukaryota</taxon>
        <taxon>Metazoa</taxon>
        <taxon>Ecdysozoa</taxon>
        <taxon>Arthropoda</taxon>
        <taxon>Hexapoda</taxon>
        <taxon>Insecta</taxon>
        <taxon>Pterygota</taxon>
        <taxon>Neoptera</taxon>
        <taxon>Endopterygota</taxon>
        <taxon>Lepidoptera</taxon>
        <taxon>Glossata</taxon>
        <taxon>Ditrysia</taxon>
        <taxon>Noctuoidea</taxon>
        <taxon>Noctuidae</taxon>
        <taxon>Heliothinae</taxon>
        <taxon>Helicoverpa</taxon>
    </lineage>
</organism>
<evidence type="ECO:0000256" key="1">
    <source>
        <dbReference type="SAM" id="SignalP"/>
    </source>
</evidence>
<feature type="non-terminal residue" evidence="2">
    <location>
        <position position="94"/>
    </location>
</feature>
<gene>
    <name evidence="2" type="primary">HaOG205580</name>
    <name evidence="2" type="ORF">B5X24_HaOG205580</name>
</gene>
<protein>
    <submittedName>
        <fullName evidence="2">Uncharacterized protein</fullName>
    </submittedName>
</protein>
<sequence>MAVMCIKVFLVVLVLVGVCYCQENATNATAAPTPTTASASATVTTSLSPVSSATLSAVQNFNAMVVSIPLGIVQALKYGAKTMDSVVRAFFAHK</sequence>
<keyword evidence="3" id="KW-1185">Reference proteome</keyword>
<proteinExistence type="predicted"/>